<protein>
    <submittedName>
        <fullName evidence="5">Serine/threonine protein kinase</fullName>
    </submittedName>
</protein>
<reference evidence="5 6" key="1">
    <citation type="submission" date="2019-04" db="EMBL/GenBank/DDBJ databases">
        <authorList>
            <person name="Hwang J.C."/>
        </authorList>
    </citation>
    <scope>NUCLEOTIDE SEQUENCE [LARGE SCALE GENOMIC DNA]</scope>
    <source>
        <strain evidence="5 6">IMCC35002</strain>
    </source>
</reference>
<dbReference type="InterPro" id="IPR008271">
    <property type="entry name" value="Ser/Thr_kinase_AS"/>
</dbReference>
<evidence type="ECO:0000259" key="4">
    <source>
        <dbReference type="PROSITE" id="PS50011"/>
    </source>
</evidence>
<organism evidence="5 6">
    <name type="scientific">Ferrimonas aestuarii</name>
    <dbReference type="NCBI Taxonomy" id="2569539"/>
    <lineage>
        <taxon>Bacteria</taxon>
        <taxon>Pseudomonadati</taxon>
        <taxon>Pseudomonadota</taxon>
        <taxon>Gammaproteobacteria</taxon>
        <taxon>Alteromonadales</taxon>
        <taxon>Ferrimonadaceae</taxon>
        <taxon>Ferrimonas</taxon>
    </lineage>
</organism>
<dbReference type="GO" id="GO:0005737">
    <property type="term" value="C:cytoplasm"/>
    <property type="evidence" value="ECO:0007669"/>
    <property type="project" value="TreeGrafter"/>
</dbReference>
<accession>A0A4U1BHY0</accession>
<dbReference type="Proteomes" id="UP000305675">
    <property type="component" value="Unassembled WGS sequence"/>
</dbReference>
<dbReference type="PROSITE" id="PS50011">
    <property type="entry name" value="PROTEIN_KINASE_DOM"/>
    <property type="match status" value="1"/>
</dbReference>
<gene>
    <name evidence="5" type="ORF">FCL42_18065</name>
</gene>
<dbReference type="GO" id="GO:0005524">
    <property type="term" value="F:ATP binding"/>
    <property type="evidence" value="ECO:0007669"/>
    <property type="project" value="UniProtKB-UniRule"/>
</dbReference>
<dbReference type="InterPro" id="IPR017441">
    <property type="entry name" value="Protein_kinase_ATP_BS"/>
</dbReference>
<dbReference type="PROSITE" id="PS00107">
    <property type="entry name" value="PROTEIN_KINASE_ATP"/>
    <property type="match status" value="1"/>
</dbReference>
<keyword evidence="5" id="KW-0723">Serine/threonine-protein kinase</keyword>
<name>A0A4U1BHY0_9GAMM</name>
<comment type="caution">
    <text evidence="5">The sequence shown here is derived from an EMBL/GenBank/DDBJ whole genome shotgun (WGS) entry which is preliminary data.</text>
</comment>
<dbReference type="PANTHER" id="PTHR24361">
    <property type="entry name" value="MITOGEN-ACTIVATED KINASE KINASE KINASE"/>
    <property type="match status" value="1"/>
</dbReference>
<keyword evidence="1 3" id="KW-0547">Nucleotide-binding</keyword>
<feature type="domain" description="Protein kinase" evidence="4">
    <location>
        <begin position="45"/>
        <end position="309"/>
    </location>
</feature>
<dbReference type="InterPro" id="IPR053235">
    <property type="entry name" value="Ser_Thr_kinase"/>
</dbReference>
<evidence type="ECO:0000313" key="5">
    <source>
        <dbReference type="EMBL" id="TKB50903.1"/>
    </source>
</evidence>
<dbReference type="EMBL" id="SWCJ01000019">
    <property type="protein sequence ID" value="TKB50903.1"/>
    <property type="molecule type" value="Genomic_DNA"/>
</dbReference>
<sequence length="608" mass="68369">MGKHAELQHFYISEEQSVYLLKQDDAQKLKQWLRLCEKQLYRVGYRQIRFIGKGMYGFVFAGIDSQGHPLVFKFSRITLPTHLQARLEEEAWILGKLNHSNIPGLIRYQQLKLQGIMVMELAPGRDLAQLSLKCGPLPINWTVAIAKQLAELLRYLRHDLAHPVVHGDIKPSNLVFDPICHKLSLIDWGSAVFAQLDASGEPIANHGLGVGAKPLASNARMGDLYFIGDEQLQGQRSSPRFDEQGVAATLYALACGAPSRFSHQAIPAASLGLPKPLADTLDAMLSKDVQSQHQAGQHFINELTKHPWHPITAQAPATTSSLPIWVHQYGMAIDTVAYSSRRSFLKQHQQPTPYAALQDRQADRYYRDDLIGMGDTEKAFVIAVSRLGEFPVLGGLALHWHNFGVAIDSSLNLFDPTLKGPFTHAVNNLVKLAQALPHNGIFKACFFNARSTLHLERENASVAFEVPLGLPLDFEMAPTPEMENKSRLHSYFEDGDDPDESLKLPQPILDELAKLNDIHHTGCIIFEVLETHLKLHNYLRLLNTDREADFQQCLDRIVGHIPKIRGLGVSGFMKLPYKNTRHFAFKARQDKCYLTPPKRRLQLTKDPR</sequence>
<evidence type="ECO:0000256" key="2">
    <source>
        <dbReference type="ARBA" id="ARBA00022840"/>
    </source>
</evidence>
<dbReference type="PROSITE" id="PS00108">
    <property type="entry name" value="PROTEIN_KINASE_ST"/>
    <property type="match status" value="1"/>
</dbReference>
<dbReference type="InterPro" id="IPR011009">
    <property type="entry name" value="Kinase-like_dom_sf"/>
</dbReference>
<feature type="binding site" evidence="3">
    <location>
        <position position="73"/>
    </location>
    <ligand>
        <name>ATP</name>
        <dbReference type="ChEBI" id="CHEBI:30616"/>
    </ligand>
</feature>
<dbReference type="SUPFAM" id="SSF56112">
    <property type="entry name" value="Protein kinase-like (PK-like)"/>
    <property type="match status" value="1"/>
</dbReference>
<proteinExistence type="predicted"/>
<evidence type="ECO:0000256" key="1">
    <source>
        <dbReference type="ARBA" id="ARBA00022741"/>
    </source>
</evidence>
<dbReference type="InterPro" id="IPR000719">
    <property type="entry name" value="Prot_kinase_dom"/>
</dbReference>
<dbReference type="AlphaFoldDB" id="A0A4U1BHY0"/>
<dbReference type="Pfam" id="PF00069">
    <property type="entry name" value="Pkinase"/>
    <property type="match status" value="1"/>
</dbReference>
<evidence type="ECO:0000256" key="3">
    <source>
        <dbReference type="PROSITE-ProRule" id="PRU10141"/>
    </source>
</evidence>
<dbReference type="RefSeq" id="WP_136864836.1">
    <property type="nucleotide sequence ID" value="NZ_SWCJ01000019.1"/>
</dbReference>
<evidence type="ECO:0000313" key="6">
    <source>
        <dbReference type="Proteomes" id="UP000305675"/>
    </source>
</evidence>
<dbReference type="SMART" id="SM00220">
    <property type="entry name" value="S_TKc"/>
    <property type="match status" value="1"/>
</dbReference>
<keyword evidence="5" id="KW-0418">Kinase</keyword>
<dbReference type="GO" id="GO:0004674">
    <property type="term" value="F:protein serine/threonine kinase activity"/>
    <property type="evidence" value="ECO:0007669"/>
    <property type="project" value="UniProtKB-KW"/>
</dbReference>
<keyword evidence="5" id="KW-0808">Transferase</keyword>
<keyword evidence="6" id="KW-1185">Reference proteome</keyword>
<dbReference type="OrthoDB" id="9801841at2"/>
<keyword evidence="2 3" id="KW-0067">ATP-binding</keyword>
<dbReference type="Gene3D" id="1.10.510.10">
    <property type="entry name" value="Transferase(Phosphotransferase) domain 1"/>
    <property type="match status" value="1"/>
</dbReference>